<protein>
    <submittedName>
        <fullName evidence="1">Uncharacterized protein</fullName>
    </submittedName>
</protein>
<name>A0ACC1L9W1_9FUNG</name>
<dbReference type="Proteomes" id="UP001140087">
    <property type="component" value="Unassembled WGS sequence"/>
</dbReference>
<evidence type="ECO:0000313" key="1">
    <source>
        <dbReference type="EMBL" id="KAJ2803466.1"/>
    </source>
</evidence>
<reference evidence="1" key="1">
    <citation type="submission" date="2022-07" db="EMBL/GenBank/DDBJ databases">
        <title>Phylogenomic reconstructions and comparative analyses of Kickxellomycotina fungi.</title>
        <authorList>
            <person name="Reynolds N.K."/>
            <person name="Stajich J.E."/>
            <person name="Barry K."/>
            <person name="Grigoriev I.V."/>
            <person name="Crous P."/>
            <person name="Smith M.E."/>
        </authorList>
    </citation>
    <scope>NUCLEOTIDE SEQUENCE</scope>
    <source>
        <strain evidence="1">BCRC 34780</strain>
    </source>
</reference>
<gene>
    <name evidence="1" type="ORF">H4R21_002029</name>
</gene>
<keyword evidence="2" id="KW-1185">Reference proteome</keyword>
<organism evidence="1 2">
    <name type="scientific">Coemansia helicoidea</name>
    <dbReference type="NCBI Taxonomy" id="1286919"/>
    <lineage>
        <taxon>Eukaryota</taxon>
        <taxon>Fungi</taxon>
        <taxon>Fungi incertae sedis</taxon>
        <taxon>Zoopagomycota</taxon>
        <taxon>Kickxellomycotina</taxon>
        <taxon>Kickxellomycetes</taxon>
        <taxon>Kickxellales</taxon>
        <taxon>Kickxellaceae</taxon>
        <taxon>Coemansia</taxon>
    </lineage>
</organism>
<sequence>MPSYLANSRGSGGDDDDDSEAGRGGSSGGPRGRWVSQVIDDFMDVGRSAQGTPVPVQPAPESYLNVARLFGEYMADGVHGAAHRQFLEDLILRLHEEATSGAVGPPPASREFIRTLPVLPAEQCREVTCVICNEPAAGAAPDPVTRLPCAHHFHRECVKPWLELHNTCPMCRREVPSDDPRWLERKRDEERRATQEVRDVMLFG</sequence>
<comment type="caution">
    <text evidence="1">The sequence shown here is derived from an EMBL/GenBank/DDBJ whole genome shotgun (WGS) entry which is preliminary data.</text>
</comment>
<accession>A0ACC1L9W1</accession>
<proteinExistence type="predicted"/>
<evidence type="ECO:0000313" key="2">
    <source>
        <dbReference type="Proteomes" id="UP001140087"/>
    </source>
</evidence>
<dbReference type="EMBL" id="JANBUN010000476">
    <property type="protein sequence ID" value="KAJ2803466.1"/>
    <property type="molecule type" value="Genomic_DNA"/>
</dbReference>